<evidence type="ECO:0000313" key="1">
    <source>
        <dbReference type="EMBL" id="KAH7836187.1"/>
    </source>
</evidence>
<dbReference type="EMBL" id="CM037152">
    <property type="protein sequence ID" value="KAH7836187.1"/>
    <property type="molecule type" value="Genomic_DNA"/>
</dbReference>
<keyword evidence="2" id="KW-1185">Reference proteome</keyword>
<comment type="caution">
    <text evidence="1">The sequence shown here is derived from an EMBL/GenBank/DDBJ whole genome shotgun (WGS) entry which is preliminary data.</text>
</comment>
<organism evidence="1 2">
    <name type="scientific">Vaccinium darrowii</name>
    <dbReference type="NCBI Taxonomy" id="229202"/>
    <lineage>
        <taxon>Eukaryota</taxon>
        <taxon>Viridiplantae</taxon>
        <taxon>Streptophyta</taxon>
        <taxon>Embryophyta</taxon>
        <taxon>Tracheophyta</taxon>
        <taxon>Spermatophyta</taxon>
        <taxon>Magnoliopsida</taxon>
        <taxon>eudicotyledons</taxon>
        <taxon>Gunneridae</taxon>
        <taxon>Pentapetalae</taxon>
        <taxon>asterids</taxon>
        <taxon>Ericales</taxon>
        <taxon>Ericaceae</taxon>
        <taxon>Vaccinioideae</taxon>
        <taxon>Vaccinieae</taxon>
        <taxon>Vaccinium</taxon>
    </lineage>
</organism>
<protein>
    <submittedName>
        <fullName evidence="1">Uncharacterized protein</fullName>
    </submittedName>
</protein>
<dbReference type="Proteomes" id="UP000828048">
    <property type="component" value="Chromosome 2"/>
</dbReference>
<evidence type="ECO:0000313" key="2">
    <source>
        <dbReference type="Proteomes" id="UP000828048"/>
    </source>
</evidence>
<name>A0ACB7X5X9_9ERIC</name>
<reference evidence="1 2" key="1">
    <citation type="journal article" date="2021" name="Hortic Res">
        <title>High-quality reference genome and annotation aids understanding of berry development for evergreen blueberry (Vaccinium darrowii).</title>
        <authorList>
            <person name="Yu J."/>
            <person name="Hulse-Kemp A.M."/>
            <person name="Babiker E."/>
            <person name="Staton M."/>
        </authorList>
    </citation>
    <scope>NUCLEOTIDE SEQUENCE [LARGE SCALE GENOMIC DNA]</scope>
    <source>
        <strain evidence="2">cv. NJ 8807/NJ 8810</strain>
        <tissue evidence="1">Young leaf</tissue>
    </source>
</reference>
<accession>A0ACB7X5X9</accession>
<proteinExistence type="predicted"/>
<sequence length="962" mass="108189">MAPFRQQTYSRSLFSSDKYSSFTVYVDNLPNGVGVPWFHKFFSNFGVIMDLYLPIRRSIRTGNRFGFIRYVSTNGAQQAVAKGNGIWIGKKHLIVERALYDKFSPKEGYYEVKGRYKPNARIEKQNQEHNGVNLPQTKEIEKRITLNFQPVASEWLTRSAVAKLKVFTTPDCVQKAFIDLNFKEVRVKSLGGMNLIISFQSKEDRLAAIRNSLMTNWFSFFKPWNGEVAGISRLIWLNCRGMPLSVWNASTFKSIGALWGDFITLDGTTLKEESYEVGRLLIATDCNHKIDEWINITVKGRNHKVRVWEEDCNDIFCDSTIRDWVQKQQLMSLIPQSTTTYHDKEKDKVWMKKLNSGTAINLPSDPNNGSKDGPSRFAEVEGIKALMAPLIISELPDKQDKLVNQRVVGTNLEDIQEEGEESNVGETPDLGLINQACGPSLEIQTSERATENVVDNMGDFQKDSQPQTMNSNDLESQDASLLNGSNKDDSRVVANSVEDSYVDEEEKEEGNSWEDSCKLNGNNGKEPIKDLEEINQIPINAAIKGIQGVLKHKVVWYLLSSCDLSSSRWFFQDTLPMGSVCCIFYVILESVCESLLVFEAELGWVFLQQFGWLLLLSLFHPILKVLVAASMAGGLHGNLHSSYAKSKGHSIVMYPSLPEPYELQNGGVDELIDDLTKRASGLNVQASNKWSRPSSFSQASPSKRPALGGQEGQGIELEGHEDRSNSTQGEQGLYSEVKFETNQNMESLHIRQGQLFPPSQNFSQVSQGPPLQDPLLDNEHIASLEQSIPAINRDGRHRNRPPPAFCPQRQEACSEFVGTIWAFIHWQQRNESPCTQPKIAEPIHSFFAREMQKPHLRNSNHSHSNVERKKPIYAQSSNGKTHYHNTIPIKIHISLISTSLILSDHSPLLASLQVATYGGAIKVKANSTSSASHENILNYTASTSYLITEGYLHRGLFMELKQ</sequence>
<gene>
    <name evidence="1" type="ORF">Vadar_033548</name>
</gene>